<dbReference type="Proteomes" id="UP000885750">
    <property type="component" value="Unassembled WGS sequence"/>
</dbReference>
<sequence>MLSIRLYIILFLVIFPISAYPDNDKEISTRINSVKSVIDTSWEEKLKPLAEVAGEKWASLMTSTTVNSEKLKEAFSETWNLVLKDTKATKEVGDVGTAISNFISNEMSDTAESASHSAKLIKDDKLVDGIWYLSKHLAIDTNDNLAKAVQQSELLNTLGKITATSYGGPQGAAAYASWYAFKETNNPEMALKMGIMSGASNAGFSPIESESLSQLVKQNIISGVMAGLSAAIAGEDEKNIKKVFLNSIYQLPIDNIDTEKDNSFTPLNPID</sequence>
<reference evidence="1" key="1">
    <citation type="journal article" date="2020" name="mSystems">
        <title>Genome- and Community-Level Interaction Insights into Carbon Utilization and Element Cycling Functions of Hydrothermarchaeota in Hydrothermal Sediment.</title>
        <authorList>
            <person name="Zhou Z."/>
            <person name="Liu Y."/>
            <person name="Xu W."/>
            <person name="Pan J."/>
            <person name="Luo Z.H."/>
            <person name="Li M."/>
        </authorList>
    </citation>
    <scope>NUCLEOTIDE SEQUENCE [LARGE SCALE GENOMIC DNA]</scope>
    <source>
        <strain evidence="1">HyVt-493</strain>
    </source>
</reference>
<comment type="caution">
    <text evidence="1">The sequence shown here is derived from an EMBL/GenBank/DDBJ whole genome shotgun (WGS) entry which is preliminary data.</text>
</comment>
<evidence type="ECO:0000313" key="1">
    <source>
        <dbReference type="EMBL" id="HFC91550.1"/>
    </source>
</evidence>
<accession>A0A7V2WU99</accession>
<organism evidence="1">
    <name type="scientific">Leucothrix mucor</name>
    <dbReference type="NCBI Taxonomy" id="45248"/>
    <lineage>
        <taxon>Bacteria</taxon>
        <taxon>Pseudomonadati</taxon>
        <taxon>Pseudomonadota</taxon>
        <taxon>Gammaproteobacteria</taxon>
        <taxon>Thiotrichales</taxon>
        <taxon>Thiotrichaceae</taxon>
        <taxon>Leucothrix</taxon>
    </lineage>
</organism>
<name>A0A7V2WU99_LEUMU</name>
<dbReference type="EMBL" id="DRMS01000074">
    <property type="protein sequence ID" value="HFC91550.1"/>
    <property type="molecule type" value="Genomic_DNA"/>
</dbReference>
<gene>
    <name evidence="1" type="ORF">ENJ51_01920</name>
</gene>
<proteinExistence type="predicted"/>
<dbReference type="AlphaFoldDB" id="A0A7V2WU99"/>
<protein>
    <submittedName>
        <fullName evidence="1">Uncharacterized protein</fullName>
    </submittedName>
</protein>